<gene>
    <name evidence="2" type="ORF">V8201_12360</name>
</gene>
<evidence type="ECO:0000256" key="1">
    <source>
        <dbReference type="SAM" id="SignalP"/>
    </source>
</evidence>
<feature type="signal peptide" evidence="1">
    <location>
        <begin position="1"/>
        <end position="21"/>
    </location>
</feature>
<reference evidence="2 3" key="1">
    <citation type="journal article" date="2013" name="Int. J. Syst. Evol. Microbiol.">
        <title>Sphingomonas kyungheensis sp. nov., a bacterium with ginsenoside-converting activity isolated from soil of a ginseng field.</title>
        <authorList>
            <person name="Son H.M."/>
            <person name="Yang J.E."/>
            <person name="Park Y."/>
            <person name="Han C.K."/>
            <person name="Kim S.G."/>
            <person name="Kook M."/>
            <person name="Yi T.H."/>
        </authorList>
    </citation>
    <scope>NUCLEOTIDE SEQUENCE [LARGE SCALE GENOMIC DNA]</scope>
    <source>
        <strain evidence="2 3">LMG 26582</strain>
    </source>
</reference>
<organism evidence="2 3">
    <name type="scientific">Sphingomonas kyungheensis</name>
    <dbReference type="NCBI Taxonomy" id="1069987"/>
    <lineage>
        <taxon>Bacteria</taxon>
        <taxon>Pseudomonadati</taxon>
        <taxon>Pseudomonadota</taxon>
        <taxon>Alphaproteobacteria</taxon>
        <taxon>Sphingomonadales</taxon>
        <taxon>Sphingomonadaceae</taxon>
        <taxon>Sphingomonas</taxon>
    </lineage>
</organism>
<evidence type="ECO:0000313" key="2">
    <source>
        <dbReference type="EMBL" id="MEI5687874.1"/>
    </source>
</evidence>
<keyword evidence="1" id="KW-0732">Signal</keyword>
<sequence length="141" mass="14629">MIRSAAALLALLLTGVGAQGAAPRPGGVYPLIPGIYVSHGSGCADPANAVIRQYDGQGLSGAHSRACVARVLARAGRRYTVRQSCIDAGAGPAPRVAERQVVTVLDARRFTLATRGPATLYRYCPPAQLPAGLRSALRRPA</sequence>
<protein>
    <submittedName>
        <fullName evidence="2">Uncharacterized protein</fullName>
    </submittedName>
</protein>
<feature type="chain" id="PRO_5045648704" evidence="1">
    <location>
        <begin position="22"/>
        <end position="141"/>
    </location>
</feature>
<dbReference type="Proteomes" id="UP001367771">
    <property type="component" value="Unassembled WGS sequence"/>
</dbReference>
<proteinExistence type="predicted"/>
<accession>A0ABU8H4A5</accession>
<evidence type="ECO:0000313" key="3">
    <source>
        <dbReference type="Proteomes" id="UP001367771"/>
    </source>
</evidence>
<comment type="caution">
    <text evidence="2">The sequence shown here is derived from an EMBL/GenBank/DDBJ whole genome shotgun (WGS) entry which is preliminary data.</text>
</comment>
<keyword evidence="3" id="KW-1185">Reference proteome</keyword>
<dbReference type="RefSeq" id="WP_037533949.1">
    <property type="nucleotide sequence ID" value="NZ_JBBBDM010000005.1"/>
</dbReference>
<name>A0ABU8H4A5_9SPHN</name>
<dbReference type="EMBL" id="JBBBDM010000005">
    <property type="protein sequence ID" value="MEI5687874.1"/>
    <property type="molecule type" value="Genomic_DNA"/>
</dbReference>